<sequence length="60" mass="6661">MKYPFLHQFPGVVMPSTLYYYNSNSSAGNISKGQKARNIGLTTALLIFGALPRLQDQEIV</sequence>
<protein>
    <submittedName>
        <fullName evidence="1">Uncharacterized protein</fullName>
    </submittedName>
</protein>
<proteinExistence type="predicted"/>
<organism evidence="1">
    <name type="scientific">Lepeophtheirus salmonis</name>
    <name type="common">Salmon louse</name>
    <name type="synonym">Caligus salmonis</name>
    <dbReference type="NCBI Taxonomy" id="72036"/>
    <lineage>
        <taxon>Eukaryota</taxon>
        <taxon>Metazoa</taxon>
        <taxon>Ecdysozoa</taxon>
        <taxon>Arthropoda</taxon>
        <taxon>Crustacea</taxon>
        <taxon>Multicrustacea</taxon>
        <taxon>Hexanauplia</taxon>
        <taxon>Copepoda</taxon>
        <taxon>Siphonostomatoida</taxon>
        <taxon>Caligidae</taxon>
        <taxon>Lepeophtheirus</taxon>
    </lineage>
</organism>
<name>A0A0K2VFI1_LEPSM</name>
<accession>A0A0K2VFI1</accession>
<dbReference type="EMBL" id="HACA01031912">
    <property type="protein sequence ID" value="CDW49273.1"/>
    <property type="molecule type" value="Transcribed_RNA"/>
</dbReference>
<dbReference type="AlphaFoldDB" id="A0A0K2VFI1"/>
<reference evidence="1" key="1">
    <citation type="submission" date="2014-05" db="EMBL/GenBank/DDBJ databases">
        <authorList>
            <person name="Chronopoulou M."/>
        </authorList>
    </citation>
    <scope>NUCLEOTIDE SEQUENCE</scope>
    <source>
        <tissue evidence="1">Whole organism</tissue>
    </source>
</reference>
<evidence type="ECO:0000313" key="1">
    <source>
        <dbReference type="EMBL" id="CDW49273.1"/>
    </source>
</evidence>